<dbReference type="RefSeq" id="WP_284014211.1">
    <property type="nucleotide sequence ID" value="NZ_CP126156.1"/>
</dbReference>
<protein>
    <recommendedName>
        <fullName evidence="3">Hydrogenase maturation nickel metallochaperone HypA</fullName>
    </recommendedName>
</protein>
<organism evidence="1 2">
    <name type="scientific">Halobaculum litoreum</name>
    <dbReference type="NCBI Taxonomy" id="3031998"/>
    <lineage>
        <taxon>Archaea</taxon>
        <taxon>Methanobacteriati</taxon>
        <taxon>Methanobacteriota</taxon>
        <taxon>Stenosarchaea group</taxon>
        <taxon>Halobacteria</taxon>
        <taxon>Halobacteriales</taxon>
        <taxon>Haloferacaceae</taxon>
        <taxon>Halobaculum</taxon>
    </lineage>
</organism>
<keyword evidence="2" id="KW-1185">Reference proteome</keyword>
<proteinExistence type="predicted"/>
<evidence type="ECO:0000313" key="2">
    <source>
        <dbReference type="Proteomes" id="UP001596368"/>
    </source>
</evidence>
<dbReference type="EMBL" id="JBHSZG010000001">
    <property type="protein sequence ID" value="MFC7136793.1"/>
    <property type="molecule type" value="Genomic_DNA"/>
</dbReference>
<evidence type="ECO:0008006" key="3">
    <source>
        <dbReference type="Google" id="ProtNLM"/>
    </source>
</evidence>
<dbReference type="Proteomes" id="UP001596368">
    <property type="component" value="Unassembled WGS sequence"/>
</dbReference>
<accession>A0ABD5XNZ9</accession>
<gene>
    <name evidence="1" type="ORF">ACFQRB_10420</name>
</gene>
<sequence>MIDSHTMGIANRVADLLVPGRSDLYRCRDCGERATVPVAEPLRRCPACGSADVALITRRAKVS</sequence>
<name>A0ABD5XNZ9_9EURY</name>
<evidence type="ECO:0000313" key="1">
    <source>
        <dbReference type="EMBL" id="MFC7136793.1"/>
    </source>
</evidence>
<dbReference type="GeneID" id="81121431"/>
<dbReference type="AlphaFoldDB" id="A0ABD5XNZ9"/>
<comment type="caution">
    <text evidence="1">The sequence shown here is derived from an EMBL/GenBank/DDBJ whole genome shotgun (WGS) entry which is preliminary data.</text>
</comment>
<reference evidence="1 2" key="1">
    <citation type="journal article" date="2019" name="Int. J. Syst. Evol. Microbiol.">
        <title>The Global Catalogue of Microorganisms (GCM) 10K type strain sequencing project: providing services to taxonomists for standard genome sequencing and annotation.</title>
        <authorList>
            <consortium name="The Broad Institute Genomics Platform"/>
            <consortium name="The Broad Institute Genome Sequencing Center for Infectious Disease"/>
            <person name="Wu L."/>
            <person name="Ma J."/>
        </authorList>
    </citation>
    <scope>NUCLEOTIDE SEQUENCE [LARGE SCALE GENOMIC DNA]</scope>
    <source>
        <strain evidence="1 2">DT92</strain>
    </source>
</reference>